<feature type="transmembrane region" description="Helical" evidence="1">
    <location>
        <begin position="7"/>
        <end position="28"/>
    </location>
</feature>
<accession>A0A0A0NJR6</accession>
<dbReference type="RefSeq" id="WP_020868068.1">
    <property type="nucleotide sequence ID" value="NZ_CP085193.1"/>
</dbReference>
<keyword evidence="1" id="KW-0812">Transmembrane</keyword>
<proteinExistence type="predicted"/>
<evidence type="ECO:0000256" key="1">
    <source>
        <dbReference type="SAM" id="Phobius"/>
    </source>
</evidence>
<dbReference type="HOGENOM" id="CLU_2036781_0_0_11"/>
<keyword evidence="1" id="KW-1133">Transmembrane helix</keyword>
<protein>
    <submittedName>
        <fullName evidence="2">Uncharacterized protein</fullName>
    </submittedName>
</protein>
<evidence type="ECO:0000313" key="3">
    <source>
        <dbReference type="Proteomes" id="UP000281594"/>
    </source>
</evidence>
<dbReference type="KEGG" id="src:M271_15340"/>
<dbReference type="AlphaFoldDB" id="A0A0A0NJR6"/>
<evidence type="ECO:0000313" key="2">
    <source>
        <dbReference type="EMBL" id="RLV82355.1"/>
    </source>
</evidence>
<organism evidence="2 3">
    <name type="scientific">Streptomyces rapamycinicus (strain ATCC 29253 / DSM 41530 / NRRL 5491 / AYB-994)</name>
    <name type="common">Streptomyces hygroscopicus (strain ATCC 29253)</name>
    <dbReference type="NCBI Taxonomy" id="1343740"/>
    <lineage>
        <taxon>Bacteria</taxon>
        <taxon>Bacillati</taxon>
        <taxon>Actinomycetota</taxon>
        <taxon>Actinomycetes</taxon>
        <taxon>Kitasatosporales</taxon>
        <taxon>Streptomycetaceae</taxon>
        <taxon>Streptomyces</taxon>
        <taxon>Streptomyces violaceusniger group</taxon>
    </lineage>
</organism>
<sequence>MYGPRVALWAVGVASFVWLMLPLLTDWAIGLPPIPVICLLFALVVLCPATAELLARRHKERQEQAWYAGNFASFEEFRGSVDCAAVLRIRETRGVGRALLEVRRQYPSVPLKVAARLVREL</sequence>
<dbReference type="Proteomes" id="UP000281594">
    <property type="component" value="Unassembled WGS sequence"/>
</dbReference>
<name>A0A0A0NJR6_STRRN</name>
<comment type="caution">
    <text evidence="2">The sequence shown here is derived from an EMBL/GenBank/DDBJ whole genome shotgun (WGS) entry which is preliminary data.</text>
</comment>
<feature type="transmembrane region" description="Helical" evidence="1">
    <location>
        <begin position="34"/>
        <end position="55"/>
    </location>
</feature>
<dbReference type="STRING" id="1343740.M271_15340"/>
<reference evidence="2 3" key="1">
    <citation type="journal article" date="2018" name="J. Biol. Chem.">
        <title>Discovery of the actinoplanic acid pathway in Streptomyces rapamycinicus reveals a genetically conserved synergism with rapamycin.</title>
        <authorList>
            <person name="Mrak P."/>
            <person name="Krastel P."/>
            <person name="Pivk Lukancic P."/>
            <person name="Tao J."/>
            <person name="Pistorius D."/>
            <person name="Moore C.M."/>
        </authorList>
    </citation>
    <scope>NUCLEOTIDE SEQUENCE [LARGE SCALE GENOMIC DNA]</scope>
    <source>
        <strain evidence="2 3">NRRL 5491</strain>
    </source>
</reference>
<keyword evidence="1" id="KW-0472">Membrane</keyword>
<dbReference type="eggNOG" id="ENOG5030HEK">
    <property type="taxonomic scope" value="Bacteria"/>
</dbReference>
<dbReference type="EMBL" id="QYCY01000001">
    <property type="protein sequence ID" value="RLV82355.1"/>
    <property type="molecule type" value="Genomic_DNA"/>
</dbReference>
<gene>
    <name evidence="2" type="ORF">D3C57_128260</name>
</gene>